<dbReference type="Gene3D" id="1.25.40.10">
    <property type="entry name" value="Tetratricopeptide repeat domain"/>
    <property type="match status" value="2"/>
</dbReference>
<evidence type="ECO:0000256" key="3">
    <source>
        <dbReference type="PROSITE-ProRule" id="PRU00339"/>
    </source>
</evidence>
<evidence type="ECO:0000256" key="2">
    <source>
        <dbReference type="ARBA" id="ARBA00022803"/>
    </source>
</evidence>
<keyword evidence="2 3" id="KW-0802">TPR repeat</keyword>
<comment type="caution">
    <text evidence="4">The sequence shown here is derived from an EMBL/GenBank/DDBJ whole genome shotgun (WGS) entry which is preliminary data.</text>
</comment>
<evidence type="ECO:0000256" key="1">
    <source>
        <dbReference type="ARBA" id="ARBA00022737"/>
    </source>
</evidence>
<feature type="repeat" description="TPR" evidence="3">
    <location>
        <begin position="198"/>
        <end position="231"/>
    </location>
</feature>
<name>A0A815VBQ4_9BILA</name>
<dbReference type="EMBL" id="CAJOBC010089974">
    <property type="protein sequence ID" value="CAF4386195.1"/>
    <property type="molecule type" value="Genomic_DNA"/>
</dbReference>
<evidence type="ECO:0000313" key="6">
    <source>
        <dbReference type="Proteomes" id="UP000663829"/>
    </source>
</evidence>
<sequence>MAGTLSYQELEQIQSNIGGIISFNTFFSTTMSRNVALIYAGHLDNFVLFEITTECNHVLIPYIKLNKNFSFSNDGNEILFTVGTVFQVESVHRQELIWNIKLILNRQTYNQTTFTSLKTYIDKTSIENNFIKFLLQTDPYSIENYNEIKAILNELSSNSVEIISFYITIGLLQRHYKLELVYYQKAITFLTDHIRLKSYIYRSIGIICHNQYDYKTALEYYYKAIKLNLQSNDISTVYLYSKIGDIYECEYNYQLSLENYLKAIDICNSDHYHLLIADICEKIAYMSNEHFSNTDMSLNYFKKSVISRHHCLTADHPSFGLLYENIAKKVFFIHSRTIEESYEKTVDLVTTNCLSENHFSLVWLYEKLGNLYEKQSKYTIAANYYQKAINACLTMNNVLLIFLNEKIGDVYEKMSVNDMALRHYKIATESGMIYLFKNHSLFIRLYEKIAIIYEEVECNYPLAIKFYLKLHDVIDDIKNLHSVYDHLFRLHIKNNDYRNSLAYLEKKFDLEINSTEMIHSTIETCKLIITTATTIATMTEYLSDYIILSTAYLLSIVYILKTNDILYEKYEKKDDYIQRTKNLKTTLHVDFQPVTFDNLLIKLSNGHNIKSENYFTALDSLDSAYNDYIDRAKVLFT</sequence>
<evidence type="ECO:0000313" key="4">
    <source>
        <dbReference type="EMBL" id="CAF1527082.1"/>
    </source>
</evidence>
<dbReference type="AlphaFoldDB" id="A0A815VBQ4"/>
<keyword evidence="1" id="KW-0677">Repeat</keyword>
<evidence type="ECO:0008006" key="7">
    <source>
        <dbReference type="Google" id="ProtNLM"/>
    </source>
</evidence>
<dbReference type="OrthoDB" id="9991614at2759"/>
<accession>A0A815VBQ4</accession>
<dbReference type="PANTHER" id="PTHR45641">
    <property type="entry name" value="TETRATRICOPEPTIDE REPEAT PROTEIN (AFU_ORTHOLOGUE AFUA_6G03870)"/>
    <property type="match status" value="1"/>
</dbReference>
<dbReference type="InterPro" id="IPR011990">
    <property type="entry name" value="TPR-like_helical_dom_sf"/>
</dbReference>
<proteinExistence type="predicted"/>
<dbReference type="SMART" id="SM00028">
    <property type="entry name" value="TPR"/>
    <property type="match status" value="3"/>
</dbReference>
<organism evidence="4 6">
    <name type="scientific">Didymodactylos carnosus</name>
    <dbReference type="NCBI Taxonomy" id="1234261"/>
    <lineage>
        <taxon>Eukaryota</taxon>
        <taxon>Metazoa</taxon>
        <taxon>Spiralia</taxon>
        <taxon>Gnathifera</taxon>
        <taxon>Rotifera</taxon>
        <taxon>Eurotatoria</taxon>
        <taxon>Bdelloidea</taxon>
        <taxon>Philodinida</taxon>
        <taxon>Philodinidae</taxon>
        <taxon>Didymodactylos</taxon>
    </lineage>
</organism>
<evidence type="ECO:0000313" key="5">
    <source>
        <dbReference type="EMBL" id="CAF4386195.1"/>
    </source>
</evidence>
<dbReference type="SUPFAM" id="SSF48452">
    <property type="entry name" value="TPR-like"/>
    <property type="match status" value="2"/>
</dbReference>
<keyword evidence="6" id="KW-1185">Reference proteome</keyword>
<dbReference type="Proteomes" id="UP000681722">
    <property type="component" value="Unassembled WGS sequence"/>
</dbReference>
<reference evidence="4" key="1">
    <citation type="submission" date="2021-02" db="EMBL/GenBank/DDBJ databases">
        <authorList>
            <person name="Nowell W R."/>
        </authorList>
    </citation>
    <scope>NUCLEOTIDE SEQUENCE</scope>
</reference>
<dbReference type="SUPFAM" id="SSF56399">
    <property type="entry name" value="ADP-ribosylation"/>
    <property type="match status" value="1"/>
</dbReference>
<protein>
    <recommendedName>
        <fullName evidence="7">Tetratricopeptide repeat protein</fullName>
    </recommendedName>
</protein>
<dbReference type="Gene3D" id="3.90.176.10">
    <property type="entry name" value="Toxin ADP-ribosyltransferase, Chain A, domain 1"/>
    <property type="match status" value="1"/>
</dbReference>
<dbReference type="InterPro" id="IPR019734">
    <property type="entry name" value="TPR_rpt"/>
</dbReference>
<dbReference type="PROSITE" id="PS50005">
    <property type="entry name" value="TPR"/>
    <property type="match status" value="1"/>
</dbReference>
<dbReference type="Proteomes" id="UP000663829">
    <property type="component" value="Unassembled WGS sequence"/>
</dbReference>
<dbReference type="EMBL" id="CAJNOQ010024405">
    <property type="protein sequence ID" value="CAF1527082.1"/>
    <property type="molecule type" value="Genomic_DNA"/>
</dbReference>
<gene>
    <name evidence="4" type="ORF">GPM918_LOCUS37841</name>
    <name evidence="5" type="ORF">SRO942_LOCUS38625</name>
</gene>